<dbReference type="PROSITE" id="PS50016">
    <property type="entry name" value="ZF_PHD_2"/>
    <property type="match status" value="3"/>
</dbReference>
<dbReference type="PANTHER" id="PTHR45975">
    <property type="entry name" value="NUCLEOSOME-REMODELING FACTOR SUBUNIT BPTF"/>
    <property type="match status" value="1"/>
</dbReference>
<dbReference type="Pfam" id="PF02791">
    <property type="entry name" value="DDT"/>
    <property type="match status" value="1"/>
</dbReference>
<accession>A0AAY4A9F1</accession>
<evidence type="ECO:0000256" key="1">
    <source>
        <dbReference type="ARBA" id="ARBA00004123"/>
    </source>
</evidence>
<dbReference type="InterPro" id="IPR011011">
    <property type="entry name" value="Znf_FYVE_PHD"/>
</dbReference>
<feature type="region of interest" description="Disordered" evidence="11">
    <location>
        <begin position="1092"/>
        <end position="1132"/>
    </location>
</feature>
<comment type="subcellular location">
    <subcellularLocation>
        <location evidence="1">Nucleus</location>
    </subcellularLocation>
</comment>
<protein>
    <recommendedName>
        <fullName evidence="17">Bromodomain PHD finger transcription factor</fullName>
    </recommendedName>
</protein>
<evidence type="ECO:0000259" key="14">
    <source>
        <dbReference type="PROSITE" id="PS50827"/>
    </source>
</evidence>
<feature type="compositionally biased region" description="Polar residues" evidence="11">
    <location>
        <begin position="926"/>
        <end position="939"/>
    </location>
</feature>
<sequence length="2130" mass="236749">MRGGRRGRPARGSRARGRRALDGDAATPRRGGRRRRITGATPRARGRGSRGSRGGRAAGETVYSDGGDEAYLATLQPDDDDFLRESLQSDDDGALEDDGSEYLEESGSEPEGDRLSRSLAPGRRRTRVRQPCLPLFEEKDVPPLDLPKSSDDLLIPSTQLLNVAAVYEVLRNFSAVLRLSPFRFEDFCAALASQEQCALIAETHISLLKAILREEDSSSTSFGPADLKDSICSTLYFMDGMTWPEVVRAYCESVAEYRHVLPHLQDKDFPFDPLESKVKVLQFLVDQFLATNRAREVLMSEGVVRHDDHCRVCHLLGDLLCCETCSAVYHLDCIRPPLHVVPEDEWQCQVCAAHRVPGVGDSVTEAQKARPYVRQEPVGFDRHRRKYWFLNRRIVVEEDGEHENKVIWYYSSRLQLEELLELLDKAYWEKELAAALGRILPEVQTHMDITEDLTNKACGAGSSKCYLTVANGGAAFKSCLSNEFSKKHPVLQYNLENVICKNVKYSEMAGCVCGFLYAAVEGTLKVPLWGPPTRMVTRLRNPDSKLSHLKSQLVHENRGYKEMMTMVNLQVDTSHFSPSSRGSKESAAKSESGPYFRLGQEGKYRLYQNQYSSNMLALNKHQRREDHDKRRHLAHKFCMSPAGDFKWNGSVHGSEAPTISTLRLAIVQLENNVPAPFMHPNWPSHRCSWIKAVHICSKAQELALALAILECAIKPVAVLPVWKETLGHTRLHRVTSMEREEKEKVKKREKKLEDEETLQQATWVKYTFPIKHQVWKQKGEEYRVTGYGGWSWISKTRCHRFLPRLPGNTNANYRKDVEGLCKTVYIKTSPESKIKRKPRGTLETQEEKMEAQQRADPDLDSEEGDKSQKRPFNYDVVDVSEGFLLRTAYKKVKASKLDGLLEHRVMQNALEGKQGQDQVDVGLFESKTSTGPSVGSTPLSAEVSAEQEVSSISQDQVASKLPSGTSSLLPKTSNKKTPRPDASEANGSVDLDDDLESTLLLNVRVNSQEPGIVTKVLSSSLVLTDSKPIRPMSGGKVTLLNADNGKIKTCSAVPLISKSKHLPNISNTPKILNRTQDTTSVSTDFKPQALRSEVTLSSSSNGSSAEQVTSITSADFHSKSNPTNRERSTREGVRLLKVMPMRKTSSGTALPSYCKFSTKSGKKSIFVLPSVDLRMLARRGGAVEVPSFSYSAKPALDVWPYPSPRPTFGITWRYRLRMATSLAGVSLMLRLLWACLRWDAMAVKPSSIAGTARTETSDTDIITTEIIKRREVGLYGIRSQYCIRKIISPIGVPDTSKEETATPVRKGLRASALRPKKPDLNNQKGPVVVDTWVPEEELELWEIRAFSEGLENEKAQAEEQAKISARRKTLELKASISTCTPTTPVSTNPKGSVGPLTSPVAPTTKVGLATKMSSPVSFQQNMDFQQTFATWVQQCQSAKGTLAVFTTGGQLHPATTVIQAPVQQGGAIGKNILHTPHMVQQGQTQQVVTQVVRGQGVTPPVAGPMSASSSVTPTKPAAPRTPSGLQLKLTPAQQAQLTQGGVGQGLAVVVQGQSGGQSGGQLQIIPQGVTVVPGPNQQLMQALLPSGQIQHFLFTSSSRNSNPSTPGHQTESLLYDFNIYVLILMSLSAQTQQVTIPAQPGLQNAAMSPVQAGTLAPRTPPSTPQAQVPVQSPLQVKAIIGPALVKAQVTPHLITLPASQIQQPGQQKCNQSHAQKQVRWSPGPSEQEAGEGGAAHESFLMNVSICQSFSIYLFLHRMTVCNQVIKIILDKIDKDERQATKKRKHEEMVAQKNCLQNASKLSALLFKQKELLKAEILKKRALLDKELELEVQEELKMDLMKLRHEKEGTMAAASLASLDTALTIRNPSTITLSTSPYKRKREDELEAPSTKSKNISTTSKTCTDIKLYCICKTPYDESKFYIGCDLCTNWYHGECVGISEMDAKKMRDYVCSECRLAQQGSSEELYCVCRTPYDEAQFYIGCDRCQNWYHGRCVGILQSEATHIDEYVCPRCQSAEDPVLTSLTDQDYEGLRRILRSLQAHKMAWPFLEPVDPSKVPDYYGVIKEPMDLSTLEDRLQKHYYIKLTEFVADVTKMFDSCRYYNPSDSSFYQCAEVLETFFVHKLKAFKDDR</sequence>
<dbReference type="Gene3D" id="1.20.920.10">
    <property type="entry name" value="Bromodomain-like"/>
    <property type="match status" value="1"/>
</dbReference>
<dbReference type="InterPro" id="IPR028941">
    <property type="entry name" value="WHIM2_dom"/>
</dbReference>
<evidence type="ECO:0000256" key="5">
    <source>
        <dbReference type="ARBA" id="ARBA00023015"/>
    </source>
</evidence>
<evidence type="ECO:0000256" key="2">
    <source>
        <dbReference type="ARBA" id="ARBA00022723"/>
    </source>
</evidence>
<feature type="region of interest" description="Disordered" evidence="11">
    <location>
        <begin position="1499"/>
        <end position="1522"/>
    </location>
</feature>
<proteinExistence type="predicted"/>
<feature type="compositionally biased region" description="Polar residues" evidence="11">
    <location>
        <begin position="1067"/>
        <end position="1085"/>
    </location>
</feature>
<evidence type="ECO:0000256" key="9">
    <source>
        <dbReference type="PROSITE-ProRule" id="PRU00035"/>
    </source>
</evidence>
<keyword evidence="7" id="KW-0804">Transcription</keyword>
<reference evidence="15" key="3">
    <citation type="submission" date="2025-09" db="UniProtKB">
        <authorList>
            <consortium name="Ensembl"/>
        </authorList>
    </citation>
    <scope>IDENTIFICATION</scope>
</reference>
<dbReference type="FunFam" id="3.30.40.10:FF:000048">
    <property type="entry name" value="nucleosome-remodeling factor subunit BPTF isoform X1"/>
    <property type="match status" value="2"/>
</dbReference>
<keyword evidence="8" id="KW-0539">Nucleus</keyword>
<dbReference type="SMART" id="SM00297">
    <property type="entry name" value="BROMO"/>
    <property type="match status" value="1"/>
</dbReference>
<dbReference type="Pfam" id="PF00439">
    <property type="entry name" value="Bromodomain"/>
    <property type="match status" value="1"/>
</dbReference>
<evidence type="ECO:0000256" key="6">
    <source>
        <dbReference type="ARBA" id="ARBA00023117"/>
    </source>
</evidence>
<feature type="compositionally biased region" description="Basic residues" evidence="11">
    <location>
        <begin position="1"/>
        <end position="18"/>
    </location>
</feature>
<dbReference type="GO" id="GO:0016589">
    <property type="term" value="C:NURF complex"/>
    <property type="evidence" value="ECO:0007669"/>
    <property type="project" value="InterPro"/>
</dbReference>
<feature type="domain" description="PHD-type" evidence="13">
    <location>
        <begin position="1906"/>
        <end position="1957"/>
    </location>
</feature>
<feature type="compositionally biased region" description="Polar residues" evidence="11">
    <location>
        <begin position="1379"/>
        <end position="1390"/>
    </location>
</feature>
<dbReference type="GeneTree" id="ENSGT00940000154830"/>
<gene>
    <name evidence="15" type="primary">BPTF</name>
</gene>
<dbReference type="GO" id="GO:0006357">
    <property type="term" value="P:regulation of transcription by RNA polymerase II"/>
    <property type="evidence" value="ECO:0007669"/>
    <property type="project" value="InterPro"/>
</dbReference>
<feature type="region of interest" description="Disordered" evidence="11">
    <location>
        <begin position="1704"/>
        <end position="1733"/>
    </location>
</feature>
<dbReference type="InterPro" id="IPR018501">
    <property type="entry name" value="DDT_dom"/>
</dbReference>
<dbReference type="InterPro" id="IPR013083">
    <property type="entry name" value="Znf_RING/FYVE/PHD"/>
</dbReference>
<feature type="domain" description="PHD-type" evidence="13">
    <location>
        <begin position="1964"/>
        <end position="2015"/>
    </location>
</feature>
<dbReference type="InterPro" id="IPR036427">
    <property type="entry name" value="Bromodomain-like_sf"/>
</dbReference>
<dbReference type="PROSITE" id="PS01359">
    <property type="entry name" value="ZF_PHD_1"/>
    <property type="match status" value="1"/>
</dbReference>
<keyword evidence="4" id="KW-0862">Zinc</keyword>
<dbReference type="CDD" id="cd15559">
    <property type="entry name" value="PHD1_BPTF"/>
    <property type="match status" value="1"/>
</dbReference>
<dbReference type="Proteomes" id="UP000694580">
    <property type="component" value="Chromosome 3"/>
</dbReference>
<dbReference type="InterPro" id="IPR001487">
    <property type="entry name" value="Bromodomain"/>
</dbReference>
<feature type="region of interest" description="Disordered" evidence="11">
    <location>
        <begin position="832"/>
        <end position="872"/>
    </location>
</feature>
<feature type="region of interest" description="Disordered" evidence="11">
    <location>
        <begin position="1"/>
        <end position="125"/>
    </location>
</feature>
<dbReference type="Ensembl" id="ENSDCDT00010005796.1">
    <property type="protein sequence ID" value="ENSDCDP00010005602.1"/>
    <property type="gene ID" value="ENSDCDG00010002449.1"/>
</dbReference>
<reference evidence="15" key="2">
    <citation type="submission" date="2025-08" db="UniProtKB">
        <authorList>
            <consortium name="Ensembl"/>
        </authorList>
    </citation>
    <scope>IDENTIFICATION</scope>
</reference>
<dbReference type="FunFam" id="1.20.920.10:FF:000018">
    <property type="entry name" value="nucleosome-remodeling factor subunit BPTF isoform X1"/>
    <property type="match status" value="1"/>
</dbReference>
<dbReference type="PROSITE" id="PS50827">
    <property type="entry name" value="DDT"/>
    <property type="match status" value="1"/>
</dbReference>
<dbReference type="InterPro" id="IPR019786">
    <property type="entry name" value="Zinc_finger_PHD-type_CS"/>
</dbReference>
<dbReference type="SMART" id="SM00571">
    <property type="entry name" value="DDT"/>
    <property type="match status" value="1"/>
</dbReference>
<dbReference type="PRINTS" id="PR00503">
    <property type="entry name" value="BROMODOMAIN"/>
</dbReference>
<feature type="region of interest" description="Disordered" evidence="11">
    <location>
        <begin position="1067"/>
        <end position="1086"/>
    </location>
</feature>
<evidence type="ECO:0000313" key="15">
    <source>
        <dbReference type="Ensembl" id="ENSDCDP00010005602.1"/>
    </source>
</evidence>
<evidence type="ECO:0000256" key="3">
    <source>
        <dbReference type="ARBA" id="ARBA00022771"/>
    </source>
</evidence>
<evidence type="ECO:0008006" key="17">
    <source>
        <dbReference type="Google" id="ProtNLM"/>
    </source>
</evidence>
<dbReference type="Pfam" id="PF00628">
    <property type="entry name" value="PHD"/>
    <property type="match status" value="3"/>
</dbReference>
<dbReference type="PROSITE" id="PS50014">
    <property type="entry name" value="BROMODOMAIN_2"/>
    <property type="match status" value="1"/>
</dbReference>
<dbReference type="SUPFAM" id="SSF47370">
    <property type="entry name" value="Bromodomain"/>
    <property type="match status" value="1"/>
</dbReference>
<keyword evidence="5" id="KW-0805">Transcription regulation</keyword>
<evidence type="ECO:0000256" key="8">
    <source>
        <dbReference type="ARBA" id="ARBA00023242"/>
    </source>
</evidence>
<feature type="region of interest" description="Disordered" evidence="11">
    <location>
        <begin position="925"/>
        <end position="990"/>
    </location>
</feature>
<dbReference type="PANTHER" id="PTHR45975:SF2">
    <property type="entry name" value="NUCLEOSOME-REMODELING FACTOR SUBUNIT BPTF"/>
    <property type="match status" value="1"/>
</dbReference>
<dbReference type="GO" id="GO:0000978">
    <property type="term" value="F:RNA polymerase II cis-regulatory region sequence-specific DNA binding"/>
    <property type="evidence" value="ECO:0007669"/>
    <property type="project" value="TreeGrafter"/>
</dbReference>
<keyword evidence="6 9" id="KW-0103">Bromodomain</keyword>
<dbReference type="InterPro" id="IPR038028">
    <property type="entry name" value="BPTF"/>
</dbReference>
<feature type="compositionally biased region" description="Basic and acidic residues" evidence="11">
    <location>
        <begin position="845"/>
        <end position="857"/>
    </location>
</feature>
<dbReference type="SMART" id="SM00249">
    <property type="entry name" value="PHD"/>
    <property type="match status" value="3"/>
</dbReference>
<feature type="compositionally biased region" description="Polar residues" evidence="11">
    <location>
        <begin position="962"/>
        <end position="972"/>
    </location>
</feature>
<feature type="domain" description="Bromo" evidence="12">
    <location>
        <begin position="2039"/>
        <end position="2109"/>
    </location>
</feature>
<dbReference type="GO" id="GO:0008270">
    <property type="term" value="F:zinc ion binding"/>
    <property type="evidence" value="ECO:0007669"/>
    <property type="project" value="UniProtKB-KW"/>
</dbReference>
<organism evidence="15 16">
    <name type="scientific">Denticeps clupeoides</name>
    <name type="common">denticle herring</name>
    <dbReference type="NCBI Taxonomy" id="299321"/>
    <lineage>
        <taxon>Eukaryota</taxon>
        <taxon>Metazoa</taxon>
        <taxon>Chordata</taxon>
        <taxon>Craniata</taxon>
        <taxon>Vertebrata</taxon>
        <taxon>Euteleostomi</taxon>
        <taxon>Actinopterygii</taxon>
        <taxon>Neopterygii</taxon>
        <taxon>Teleostei</taxon>
        <taxon>Clupei</taxon>
        <taxon>Clupeiformes</taxon>
        <taxon>Denticipitoidei</taxon>
        <taxon>Denticipitidae</taxon>
        <taxon>Denticeps</taxon>
    </lineage>
</organism>
<feature type="domain" description="PHD-type" evidence="13">
    <location>
        <begin position="307"/>
        <end position="354"/>
    </location>
</feature>
<dbReference type="Gene3D" id="3.30.40.10">
    <property type="entry name" value="Zinc/RING finger domain, C3HC4 (zinc finger)"/>
    <property type="match status" value="3"/>
</dbReference>
<evidence type="ECO:0000313" key="16">
    <source>
        <dbReference type="Proteomes" id="UP000694580"/>
    </source>
</evidence>
<evidence type="ECO:0000256" key="4">
    <source>
        <dbReference type="ARBA" id="ARBA00022833"/>
    </source>
</evidence>
<dbReference type="Pfam" id="PF15613">
    <property type="entry name" value="WSD"/>
    <property type="match status" value="1"/>
</dbReference>
<dbReference type="SUPFAM" id="SSF57903">
    <property type="entry name" value="FYVE/PHD zinc finger"/>
    <property type="match status" value="3"/>
</dbReference>
<feature type="region of interest" description="Disordered" evidence="11">
    <location>
        <begin position="1379"/>
        <end position="1399"/>
    </location>
</feature>
<name>A0AAY4A9F1_9TELE</name>
<reference evidence="15 16" key="1">
    <citation type="submission" date="2020-06" db="EMBL/GenBank/DDBJ databases">
        <authorList>
            <consortium name="Wellcome Sanger Institute Data Sharing"/>
        </authorList>
    </citation>
    <scope>NUCLEOTIDE SEQUENCE [LARGE SCALE GENOMIC DNA]</scope>
</reference>
<evidence type="ECO:0000256" key="11">
    <source>
        <dbReference type="SAM" id="MobiDB-lite"/>
    </source>
</evidence>
<keyword evidence="16" id="KW-1185">Reference proteome</keyword>
<feature type="compositionally biased region" description="Polar residues" evidence="11">
    <location>
        <begin position="1094"/>
        <end position="1123"/>
    </location>
</feature>
<evidence type="ECO:0000259" key="13">
    <source>
        <dbReference type="PROSITE" id="PS50016"/>
    </source>
</evidence>
<evidence type="ECO:0000256" key="7">
    <source>
        <dbReference type="ARBA" id="ARBA00023163"/>
    </source>
</evidence>
<dbReference type="CDD" id="cd15560">
    <property type="entry name" value="PHD2_3_BPTF"/>
    <property type="match status" value="2"/>
</dbReference>
<keyword evidence="3 10" id="KW-0863">Zinc-finger</keyword>
<dbReference type="CDD" id="cd05509">
    <property type="entry name" value="Bromo_gcn5_like"/>
    <property type="match status" value="1"/>
</dbReference>
<feature type="compositionally biased region" description="Acidic residues" evidence="11">
    <location>
        <begin position="77"/>
        <end position="110"/>
    </location>
</feature>
<feature type="compositionally biased region" description="Low complexity" evidence="11">
    <location>
        <begin position="940"/>
        <end position="954"/>
    </location>
</feature>
<evidence type="ECO:0000259" key="12">
    <source>
        <dbReference type="PROSITE" id="PS50014"/>
    </source>
</evidence>
<keyword evidence="2" id="KW-0479">Metal-binding</keyword>
<feature type="domain" description="DDT" evidence="14">
    <location>
        <begin position="157"/>
        <end position="217"/>
    </location>
</feature>
<dbReference type="InterPro" id="IPR019787">
    <property type="entry name" value="Znf_PHD-finger"/>
</dbReference>
<dbReference type="InterPro" id="IPR001965">
    <property type="entry name" value="Znf_PHD"/>
</dbReference>
<evidence type="ECO:0000256" key="10">
    <source>
        <dbReference type="PROSITE-ProRule" id="PRU00146"/>
    </source>
</evidence>
<feature type="compositionally biased region" description="Polar residues" evidence="11">
    <location>
        <begin position="1704"/>
        <end position="1715"/>
    </location>
</feature>